<accession>A0AAD7SXV2</accession>
<reference evidence="2" key="1">
    <citation type="journal article" date="2023" name="Science">
        <title>Genome structures resolve the early diversification of teleost fishes.</title>
        <authorList>
            <person name="Parey E."/>
            <person name="Louis A."/>
            <person name="Montfort J."/>
            <person name="Bouchez O."/>
            <person name="Roques C."/>
            <person name="Iampietro C."/>
            <person name="Lluch J."/>
            <person name="Castinel A."/>
            <person name="Donnadieu C."/>
            <person name="Desvignes T."/>
            <person name="Floi Bucao C."/>
            <person name="Jouanno E."/>
            <person name="Wen M."/>
            <person name="Mejri S."/>
            <person name="Dirks R."/>
            <person name="Jansen H."/>
            <person name="Henkel C."/>
            <person name="Chen W.J."/>
            <person name="Zahm M."/>
            <person name="Cabau C."/>
            <person name="Klopp C."/>
            <person name="Thompson A.W."/>
            <person name="Robinson-Rechavi M."/>
            <person name="Braasch I."/>
            <person name="Lecointre G."/>
            <person name="Bobe J."/>
            <person name="Postlethwait J.H."/>
            <person name="Berthelot C."/>
            <person name="Roest Crollius H."/>
            <person name="Guiguen Y."/>
        </authorList>
    </citation>
    <scope>NUCLEOTIDE SEQUENCE</scope>
    <source>
        <strain evidence="2">NC1722</strain>
    </source>
</reference>
<organism evidence="2 3">
    <name type="scientific">Aldrovandia affinis</name>
    <dbReference type="NCBI Taxonomy" id="143900"/>
    <lineage>
        <taxon>Eukaryota</taxon>
        <taxon>Metazoa</taxon>
        <taxon>Chordata</taxon>
        <taxon>Craniata</taxon>
        <taxon>Vertebrata</taxon>
        <taxon>Euteleostomi</taxon>
        <taxon>Actinopterygii</taxon>
        <taxon>Neopterygii</taxon>
        <taxon>Teleostei</taxon>
        <taxon>Notacanthiformes</taxon>
        <taxon>Halosauridae</taxon>
        <taxon>Aldrovandia</taxon>
    </lineage>
</organism>
<dbReference type="Proteomes" id="UP001221898">
    <property type="component" value="Unassembled WGS sequence"/>
</dbReference>
<feature type="region of interest" description="Disordered" evidence="1">
    <location>
        <begin position="1"/>
        <end position="49"/>
    </location>
</feature>
<name>A0AAD7SXV2_9TELE</name>
<feature type="compositionally biased region" description="Basic and acidic residues" evidence="1">
    <location>
        <begin position="27"/>
        <end position="41"/>
    </location>
</feature>
<evidence type="ECO:0000256" key="1">
    <source>
        <dbReference type="SAM" id="MobiDB-lite"/>
    </source>
</evidence>
<protein>
    <submittedName>
        <fullName evidence="2">Uncharacterized protein</fullName>
    </submittedName>
</protein>
<dbReference type="AlphaFoldDB" id="A0AAD7SXV2"/>
<gene>
    <name evidence="2" type="ORF">AAFF_G00187070</name>
</gene>
<proteinExistence type="predicted"/>
<keyword evidence="3" id="KW-1185">Reference proteome</keyword>
<comment type="caution">
    <text evidence="2">The sequence shown here is derived from an EMBL/GenBank/DDBJ whole genome shotgun (WGS) entry which is preliminary data.</text>
</comment>
<evidence type="ECO:0000313" key="3">
    <source>
        <dbReference type="Proteomes" id="UP001221898"/>
    </source>
</evidence>
<sequence>MPQTGRTVPDLLTELQPAPRDGAGSARGHEAKELSPKKESFSEQTALPSTRGALSVWIVRRVEKLSRSVLVRACLDGELVFVCQVEGGLRLCRLLREQIHLKRSLLQALKTRLHVFMTPQGAGLPATARSINHCAHGQGVESLTRFS</sequence>
<dbReference type="EMBL" id="JAINUG010000025">
    <property type="protein sequence ID" value="KAJ8410750.1"/>
    <property type="molecule type" value="Genomic_DNA"/>
</dbReference>
<evidence type="ECO:0000313" key="2">
    <source>
        <dbReference type="EMBL" id="KAJ8410750.1"/>
    </source>
</evidence>